<evidence type="ECO:0000256" key="1">
    <source>
        <dbReference type="SAM" id="MobiDB-lite"/>
    </source>
</evidence>
<gene>
    <name evidence="2" type="ORF">VKT23_018635</name>
</gene>
<feature type="region of interest" description="Disordered" evidence="1">
    <location>
        <begin position="131"/>
        <end position="246"/>
    </location>
</feature>
<evidence type="ECO:0000313" key="3">
    <source>
        <dbReference type="Proteomes" id="UP001498398"/>
    </source>
</evidence>
<evidence type="ECO:0000313" key="2">
    <source>
        <dbReference type="EMBL" id="KAK7437390.1"/>
    </source>
</evidence>
<sequence length="246" mass="27506">MNTKIRDGVRTGQSSSTGQPRSVELLEVEDDEQRARRFQSVFERLNANSNNSCAPMGMPEFKFDFGERKTFAVPPSELLSRVQAFLPQMEASNALLSQKAQADPLSVDIEHVEDGVEQYIEMNLGLGVFETKRSPSDRDAEMPSSNSSSDSDSSDAESDSEWDSDEIISSFIPSRLLRHNSDSSSDSAKSRRLISPLPRRSLSAKSKELERLQQQERMKPKSPIVVLGGEERQDTDADGMKMDERQ</sequence>
<reference evidence="2 3" key="1">
    <citation type="submission" date="2024-01" db="EMBL/GenBank/DDBJ databases">
        <title>A draft genome for the cacao thread blight pathogen Marasmiellus scandens.</title>
        <authorList>
            <person name="Baruah I.K."/>
            <person name="Leung J."/>
            <person name="Bukari Y."/>
            <person name="Amoako-Attah I."/>
            <person name="Meinhardt L.W."/>
            <person name="Bailey B.A."/>
            <person name="Cohen S.P."/>
        </authorList>
    </citation>
    <scope>NUCLEOTIDE SEQUENCE [LARGE SCALE GENOMIC DNA]</scope>
    <source>
        <strain evidence="2 3">GH-19</strain>
    </source>
</reference>
<protein>
    <recommendedName>
        <fullName evidence="4">NET domain-containing protein</fullName>
    </recommendedName>
</protein>
<comment type="caution">
    <text evidence="2">The sequence shown here is derived from an EMBL/GenBank/DDBJ whole genome shotgun (WGS) entry which is preliminary data.</text>
</comment>
<dbReference type="Pfam" id="PF15370">
    <property type="entry name" value="NOPCHAP1"/>
    <property type="match status" value="1"/>
</dbReference>
<dbReference type="InterPro" id="IPR027921">
    <property type="entry name" value="NOPCHAP1"/>
</dbReference>
<name>A0ABR1IR10_9AGAR</name>
<dbReference type="PANTHER" id="PTHR28674:SF1">
    <property type="entry name" value="NOP PROTEIN CHAPERONE 1"/>
    <property type="match status" value="1"/>
</dbReference>
<feature type="compositionally biased region" description="Polar residues" evidence="1">
    <location>
        <begin position="11"/>
        <end position="20"/>
    </location>
</feature>
<dbReference type="Proteomes" id="UP001498398">
    <property type="component" value="Unassembled WGS sequence"/>
</dbReference>
<evidence type="ECO:0008006" key="4">
    <source>
        <dbReference type="Google" id="ProtNLM"/>
    </source>
</evidence>
<proteinExistence type="predicted"/>
<feature type="compositionally biased region" description="Low complexity" evidence="1">
    <location>
        <begin position="182"/>
        <end position="203"/>
    </location>
</feature>
<feature type="compositionally biased region" description="Acidic residues" evidence="1">
    <location>
        <begin position="152"/>
        <end position="166"/>
    </location>
</feature>
<keyword evidence="3" id="KW-1185">Reference proteome</keyword>
<feature type="compositionally biased region" description="Basic and acidic residues" evidence="1">
    <location>
        <begin position="229"/>
        <end position="246"/>
    </location>
</feature>
<dbReference type="PANTHER" id="PTHR28674">
    <property type="entry name" value="SIMILAR TO DNA SEGMENT, CHR 10, WAYNE STATE UNIVERSITY 102,-EXPRESSED"/>
    <property type="match status" value="1"/>
</dbReference>
<feature type="compositionally biased region" description="Basic and acidic residues" evidence="1">
    <location>
        <begin position="131"/>
        <end position="141"/>
    </location>
</feature>
<organism evidence="2 3">
    <name type="scientific">Marasmiellus scandens</name>
    <dbReference type="NCBI Taxonomy" id="2682957"/>
    <lineage>
        <taxon>Eukaryota</taxon>
        <taxon>Fungi</taxon>
        <taxon>Dikarya</taxon>
        <taxon>Basidiomycota</taxon>
        <taxon>Agaricomycotina</taxon>
        <taxon>Agaricomycetes</taxon>
        <taxon>Agaricomycetidae</taxon>
        <taxon>Agaricales</taxon>
        <taxon>Marasmiineae</taxon>
        <taxon>Omphalotaceae</taxon>
        <taxon>Marasmiellus</taxon>
    </lineage>
</organism>
<accession>A0ABR1IR10</accession>
<feature type="compositionally biased region" description="Basic and acidic residues" evidence="1">
    <location>
        <begin position="205"/>
        <end position="219"/>
    </location>
</feature>
<feature type="region of interest" description="Disordered" evidence="1">
    <location>
        <begin position="1"/>
        <end position="23"/>
    </location>
</feature>
<dbReference type="EMBL" id="JBANRG010000086">
    <property type="protein sequence ID" value="KAK7437390.1"/>
    <property type="molecule type" value="Genomic_DNA"/>
</dbReference>